<dbReference type="InterPro" id="IPR005345">
    <property type="entry name" value="PHF5"/>
</dbReference>
<dbReference type="Proteomes" id="UP000298416">
    <property type="component" value="Unassembled WGS sequence"/>
</dbReference>
<feature type="compositionally biased region" description="Basic and acidic residues" evidence="3">
    <location>
        <begin position="134"/>
        <end position="164"/>
    </location>
</feature>
<evidence type="ECO:0000256" key="2">
    <source>
        <dbReference type="ARBA" id="ARBA00008626"/>
    </source>
</evidence>
<dbReference type="EMBL" id="PNBA02000011">
    <property type="protein sequence ID" value="KAG6407617.1"/>
    <property type="molecule type" value="Genomic_DNA"/>
</dbReference>
<comment type="similarity">
    <text evidence="1">Belongs to the alkB family.</text>
</comment>
<dbReference type="Pfam" id="PF03660">
    <property type="entry name" value="PHF5"/>
    <property type="match status" value="1"/>
</dbReference>
<evidence type="ECO:0008006" key="6">
    <source>
        <dbReference type="Google" id="ProtNLM"/>
    </source>
</evidence>
<dbReference type="AlphaFoldDB" id="A0A8X8X793"/>
<gene>
    <name evidence="4" type="ORF">SASPL_130613</name>
</gene>
<dbReference type="InterPro" id="IPR037151">
    <property type="entry name" value="AlkB-like_sf"/>
</dbReference>
<sequence>MAMQSGAMAVPEKIPVQWYNQPPHHHQVDEREVFMMWLRGEFAAANAIIDALCHHLRAVAVLLGRGCCLCAAAGRLEAAAESGGVRGRCEDGGSRIEEFRRGGRGQTGGLEGQNFGAEMNGKDLNNGFKSNLKVTDKLDEGDNKAKVEEKEEKEVMGLDEKSEENGTETTPTSTQEVVAHADVEADNTGSCSADGSGLLEKLTLEVSPKSFVATEICDRKPVIAFTLLVNIAEGLKLYEDLFDGSEILKLNNLVNDLRAAGKRGQLQGQTFVALKRPMIGHGFTDASLQDEGASGTSRDSFFIAGAHLIEVGNFHRKQPGIAIGRLCEKCDGKCVICDSYVRPCTLVRVCDECNYGSFQGRCVICGGVGVSDAYYCKECNQQEKDRDGCPKIINLGSAKTDMFYERKKYGFKKR</sequence>
<organism evidence="4">
    <name type="scientific">Salvia splendens</name>
    <name type="common">Scarlet sage</name>
    <dbReference type="NCBI Taxonomy" id="180675"/>
    <lineage>
        <taxon>Eukaryota</taxon>
        <taxon>Viridiplantae</taxon>
        <taxon>Streptophyta</taxon>
        <taxon>Embryophyta</taxon>
        <taxon>Tracheophyta</taxon>
        <taxon>Spermatophyta</taxon>
        <taxon>Magnoliopsida</taxon>
        <taxon>eudicotyledons</taxon>
        <taxon>Gunneridae</taxon>
        <taxon>Pentapetalae</taxon>
        <taxon>asterids</taxon>
        <taxon>lamiids</taxon>
        <taxon>Lamiales</taxon>
        <taxon>Lamiaceae</taxon>
        <taxon>Nepetoideae</taxon>
        <taxon>Mentheae</taxon>
        <taxon>Salviinae</taxon>
        <taxon>Salvia</taxon>
        <taxon>Salvia subgen. Calosphace</taxon>
        <taxon>core Calosphace</taxon>
    </lineage>
</organism>
<evidence type="ECO:0000256" key="3">
    <source>
        <dbReference type="SAM" id="MobiDB-lite"/>
    </source>
</evidence>
<feature type="region of interest" description="Disordered" evidence="3">
    <location>
        <begin position="100"/>
        <end position="174"/>
    </location>
</feature>
<reference evidence="4" key="2">
    <citation type="submission" date="2020-08" db="EMBL/GenBank/DDBJ databases">
        <title>Plant Genome Project.</title>
        <authorList>
            <person name="Zhang R.-G."/>
        </authorList>
    </citation>
    <scope>NUCLEOTIDE SEQUENCE</scope>
    <source>
        <strain evidence="4">Huo1</strain>
        <tissue evidence="4">Leaf</tissue>
    </source>
</reference>
<protein>
    <recommendedName>
        <fullName evidence="6">PHD finger-like domain-containing protein 5A</fullName>
    </recommendedName>
</protein>
<evidence type="ECO:0000313" key="4">
    <source>
        <dbReference type="EMBL" id="KAG6407617.1"/>
    </source>
</evidence>
<dbReference type="GO" id="GO:0000398">
    <property type="term" value="P:mRNA splicing, via spliceosome"/>
    <property type="evidence" value="ECO:0007669"/>
    <property type="project" value="InterPro"/>
</dbReference>
<evidence type="ECO:0000256" key="1">
    <source>
        <dbReference type="ARBA" id="ARBA00007879"/>
    </source>
</evidence>
<dbReference type="PANTHER" id="PTHR13120">
    <property type="entry name" value="PHD FINGER-LIKE DOMAIN-CONTAINING PROTEIN 5A"/>
    <property type="match status" value="1"/>
</dbReference>
<proteinExistence type="inferred from homology"/>
<keyword evidence="5" id="KW-1185">Reference proteome</keyword>
<dbReference type="Gene3D" id="2.60.120.590">
    <property type="entry name" value="Alpha-ketoglutarate-dependent dioxygenase AlkB-like"/>
    <property type="match status" value="1"/>
</dbReference>
<name>A0A8X8X793_SALSN</name>
<reference evidence="4" key="1">
    <citation type="submission" date="2018-01" db="EMBL/GenBank/DDBJ databases">
        <authorList>
            <person name="Mao J.F."/>
        </authorList>
    </citation>
    <scope>NUCLEOTIDE SEQUENCE</scope>
    <source>
        <strain evidence="4">Huo1</strain>
        <tissue evidence="4">Leaf</tissue>
    </source>
</reference>
<comment type="caution">
    <text evidence="4">The sequence shown here is derived from an EMBL/GenBank/DDBJ whole genome shotgun (WGS) entry which is preliminary data.</text>
</comment>
<accession>A0A8X8X793</accession>
<evidence type="ECO:0000313" key="5">
    <source>
        <dbReference type="Proteomes" id="UP000298416"/>
    </source>
</evidence>
<comment type="similarity">
    <text evidence="2">Belongs to the PHF5 family.</text>
</comment>